<keyword evidence="3" id="KW-1185">Reference proteome</keyword>
<dbReference type="Proteomes" id="UP001066276">
    <property type="component" value="Chromosome 7"/>
</dbReference>
<evidence type="ECO:0000313" key="3">
    <source>
        <dbReference type="Proteomes" id="UP001066276"/>
    </source>
</evidence>
<feature type="compositionally biased region" description="Basic and acidic residues" evidence="1">
    <location>
        <begin position="131"/>
        <end position="155"/>
    </location>
</feature>
<name>A0AAV7P463_PLEWA</name>
<feature type="region of interest" description="Disordered" evidence="1">
    <location>
        <begin position="110"/>
        <end position="155"/>
    </location>
</feature>
<dbReference type="AlphaFoldDB" id="A0AAV7P463"/>
<sequence>MAHYDPYEEEAGEMQEISPSFDESLVEALESNVQLSVNKALAKALSPLTSHLKGFARQQGWFPSIAASAEPTSQPPKPSKGKSKAKKWAHSEVFEQLSAEVLELYEYSNPRAQAHSSDDSPRYPEMAGSDSSHDPLDSDQEERPGPVRNVDRIHA</sequence>
<feature type="compositionally biased region" description="Basic residues" evidence="1">
    <location>
        <begin position="79"/>
        <end position="88"/>
    </location>
</feature>
<comment type="caution">
    <text evidence="2">The sequence shown here is derived from an EMBL/GenBank/DDBJ whole genome shotgun (WGS) entry which is preliminary data.</text>
</comment>
<organism evidence="2 3">
    <name type="scientific">Pleurodeles waltl</name>
    <name type="common">Iberian ribbed newt</name>
    <dbReference type="NCBI Taxonomy" id="8319"/>
    <lineage>
        <taxon>Eukaryota</taxon>
        <taxon>Metazoa</taxon>
        <taxon>Chordata</taxon>
        <taxon>Craniata</taxon>
        <taxon>Vertebrata</taxon>
        <taxon>Euteleostomi</taxon>
        <taxon>Amphibia</taxon>
        <taxon>Batrachia</taxon>
        <taxon>Caudata</taxon>
        <taxon>Salamandroidea</taxon>
        <taxon>Salamandridae</taxon>
        <taxon>Pleurodelinae</taxon>
        <taxon>Pleurodeles</taxon>
    </lineage>
</organism>
<evidence type="ECO:0000313" key="2">
    <source>
        <dbReference type="EMBL" id="KAJ1122971.1"/>
    </source>
</evidence>
<dbReference type="EMBL" id="JANPWB010000011">
    <property type="protein sequence ID" value="KAJ1122971.1"/>
    <property type="molecule type" value="Genomic_DNA"/>
</dbReference>
<protein>
    <submittedName>
        <fullName evidence="2">Uncharacterized protein</fullName>
    </submittedName>
</protein>
<proteinExistence type="predicted"/>
<evidence type="ECO:0000256" key="1">
    <source>
        <dbReference type="SAM" id="MobiDB-lite"/>
    </source>
</evidence>
<feature type="region of interest" description="Disordered" evidence="1">
    <location>
        <begin position="66"/>
        <end position="89"/>
    </location>
</feature>
<reference evidence="2" key="1">
    <citation type="journal article" date="2022" name="bioRxiv">
        <title>Sequencing and chromosome-scale assembly of the giantPleurodeles waltlgenome.</title>
        <authorList>
            <person name="Brown T."/>
            <person name="Elewa A."/>
            <person name="Iarovenko S."/>
            <person name="Subramanian E."/>
            <person name="Araus A.J."/>
            <person name="Petzold A."/>
            <person name="Susuki M."/>
            <person name="Suzuki K.-i.T."/>
            <person name="Hayashi T."/>
            <person name="Toyoda A."/>
            <person name="Oliveira C."/>
            <person name="Osipova E."/>
            <person name="Leigh N.D."/>
            <person name="Simon A."/>
            <person name="Yun M.H."/>
        </authorList>
    </citation>
    <scope>NUCLEOTIDE SEQUENCE</scope>
    <source>
        <strain evidence="2">20211129_DDA</strain>
        <tissue evidence="2">Liver</tissue>
    </source>
</reference>
<accession>A0AAV7P463</accession>
<gene>
    <name evidence="2" type="ORF">NDU88_001444</name>
</gene>